<sequence length="176" mass="19428">MTWKVHHRRGEVLRDVAHVADRRRDGRLPMDVPGVRETFGDELTLLGALQLRWHTRLSGRIERELADQPLDLEAAVVRAWLATAQEMPGVRAVIDRATEAPPTPQTGAAMARARSKERELLALMSGRASDAGAATDRVGAAIEDRARRAWRGSTPPREQRAPAQALVERIRAVLAA</sequence>
<proteinExistence type="predicted"/>
<organism evidence="1">
    <name type="scientific">uncultured Nocardioides sp</name>
    <dbReference type="NCBI Taxonomy" id="198441"/>
    <lineage>
        <taxon>Bacteria</taxon>
        <taxon>Bacillati</taxon>
        <taxon>Actinomycetota</taxon>
        <taxon>Actinomycetes</taxon>
        <taxon>Propionibacteriales</taxon>
        <taxon>Nocardioidaceae</taxon>
        <taxon>Nocardioides</taxon>
        <taxon>environmental samples</taxon>
    </lineage>
</organism>
<name>A0A6J4NK28_9ACTN</name>
<evidence type="ECO:0000313" key="1">
    <source>
        <dbReference type="EMBL" id="CAA9390523.1"/>
    </source>
</evidence>
<accession>A0A6J4NK28</accession>
<protein>
    <submittedName>
        <fullName evidence="1">Uncharacterized protein</fullName>
    </submittedName>
</protein>
<reference evidence="1" key="1">
    <citation type="submission" date="2020-02" db="EMBL/GenBank/DDBJ databases">
        <authorList>
            <person name="Meier V. D."/>
        </authorList>
    </citation>
    <scope>NUCLEOTIDE SEQUENCE</scope>
    <source>
        <strain evidence="1">AVDCRST_MAG32</strain>
    </source>
</reference>
<dbReference type="AlphaFoldDB" id="A0A6J4NK28"/>
<gene>
    <name evidence="1" type="ORF">AVDCRST_MAG32-2281</name>
</gene>
<dbReference type="EMBL" id="CADCUM010000091">
    <property type="protein sequence ID" value="CAA9390523.1"/>
    <property type="molecule type" value="Genomic_DNA"/>
</dbReference>